<evidence type="ECO:0000256" key="3">
    <source>
        <dbReference type="ARBA" id="ARBA00022603"/>
    </source>
</evidence>
<evidence type="ECO:0000256" key="1">
    <source>
        <dbReference type="ARBA" id="ARBA00004913"/>
    </source>
</evidence>
<dbReference type="EMBL" id="CAJHUC010000880">
    <property type="protein sequence ID" value="CAD7698747.1"/>
    <property type="molecule type" value="Genomic_DNA"/>
</dbReference>
<dbReference type="CDD" id="cd02440">
    <property type="entry name" value="AdoMet_MTases"/>
    <property type="match status" value="1"/>
</dbReference>
<dbReference type="AlphaFoldDB" id="A0A8S1J5H0"/>
<dbReference type="InterPro" id="IPR029063">
    <property type="entry name" value="SAM-dependent_MTases_sf"/>
</dbReference>
<evidence type="ECO:0000259" key="7">
    <source>
        <dbReference type="Pfam" id="PF08241"/>
    </source>
</evidence>
<dbReference type="OrthoDB" id="8300214at2759"/>
<evidence type="ECO:0000256" key="2">
    <source>
        <dbReference type="ARBA" id="ARBA00022589"/>
    </source>
</evidence>
<dbReference type="PANTHER" id="PTHR44068">
    <property type="entry name" value="ZGC:194242"/>
    <property type="match status" value="1"/>
</dbReference>
<evidence type="ECO:0000313" key="9">
    <source>
        <dbReference type="Proteomes" id="UP000708148"/>
    </source>
</evidence>
<dbReference type="GO" id="GO:0009820">
    <property type="term" value="P:alkaloid metabolic process"/>
    <property type="evidence" value="ECO:0007669"/>
    <property type="project" value="UniProtKB-KW"/>
</dbReference>
<dbReference type="PANTHER" id="PTHR44068:SF11">
    <property type="entry name" value="GERANYL DIPHOSPHATE 2-C-METHYLTRANSFERASE"/>
    <property type="match status" value="1"/>
</dbReference>
<evidence type="ECO:0000256" key="6">
    <source>
        <dbReference type="PROSITE-ProRule" id="PRU00914"/>
    </source>
</evidence>
<comment type="caution">
    <text evidence="8">The sequence shown here is derived from an EMBL/GenBank/DDBJ whole genome shotgun (WGS) entry which is preliminary data.</text>
</comment>
<keyword evidence="2" id="KW-0017">Alkaloid metabolism</keyword>
<feature type="region of interest" description="SAM motif I" evidence="6">
    <location>
        <begin position="116"/>
        <end position="125"/>
    </location>
</feature>
<protein>
    <recommendedName>
        <fullName evidence="7">Methyltransferase type 11 domain-containing protein</fullName>
    </recommendedName>
</protein>
<evidence type="ECO:0000256" key="4">
    <source>
        <dbReference type="ARBA" id="ARBA00022679"/>
    </source>
</evidence>
<dbReference type="Gene3D" id="3.40.50.150">
    <property type="entry name" value="Vaccinia Virus protein VP39"/>
    <property type="match status" value="1"/>
</dbReference>
<dbReference type="SUPFAM" id="SSF53335">
    <property type="entry name" value="S-adenosyl-L-methionine-dependent methyltransferases"/>
    <property type="match status" value="1"/>
</dbReference>
<dbReference type="InterPro" id="IPR025774">
    <property type="entry name" value="PiNMT-like"/>
</dbReference>
<comment type="pathway">
    <text evidence="1">Alkaloid biosynthesis.</text>
</comment>
<comment type="similarity">
    <text evidence="6">Belongs to the class I-like SAM-binding methyltransferase superfamily. gTMT family.</text>
</comment>
<keyword evidence="9" id="KW-1185">Reference proteome</keyword>
<proteinExistence type="inferred from homology"/>
<reference evidence="8" key="1">
    <citation type="submission" date="2020-12" db="EMBL/GenBank/DDBJ databases">
        <authorList>
            <person name="Iha C."/>
        </authorList>
    </citation>
    <scope>NUCLEOTIDE SEQUENCE</scope>
</reference>
<organism evidence="8 9">
    <name type="scientific">Ostreobium quekettii</name>
    <dbReference type="NCBI Taxonomy" id="121088"/>
    <lineage>
        <taxon>Eukaryota</taxon>
        <taxon>Viridiplantae</taxon>
        <taxon>Chlorophyta</taxon>
        <taxon>core chlorophytes</taxon>
        <taxon>Ulvophyceae</taxon>
        <taxon>TCBD clade</taxon>
        <taxon>Bryopsidales</taxon>
        <taxon>Ostreobineae</taxon>
        <taxon>Ostreobiaceae</taxon>
        <taxon>Ostreobium</taxon>
    </lineage>
</organism>
<dbReference type="InterPro" id="IPR013216">
    <property type="entry name" value="Methyltransf_11"/>
</dbReference>
<dbReference type="PROSITE" id="PS51581">
    <property type="entry name" value="SAM_GTMT"/>
    <property type="match status" value="1"/>
</dbReference>
<evidence type="ECO:0000313" key="8">
    <source>
        <dbReference type="EMBL" id="CAD7698747.1"/>
    </source>
</evidence>
<feature type="domain" description="Methyltransferase type 11" evidence="7">
    <location>
        <begin position="117"/>
        <end position="215"/>
    </location>
</feature>
<keyword evidence="4 6" id="KW-0808">Transferase</keyword>
<feature type="region of interest" description="SAM motif II" evidence="6">
    <location>
        <begin position="179"/>
        <end position="187"/>
    </location>
</feature>
<keyword evidence="3 6" id="KW-0489">Methyltransferase</keyword>
<accession>A0A8S1J5H0</accession>
<dbReference type="GO" id="GO:0008757">
    <property type="term" value="F:S-adenosylmethionine-dependent methyltransferase activity"/>
    <property type="evidence" value="ECO:0007669"/>
    <property type="project" value="InterPro"/>
</dbReference>
<keyword evidence="5 6" id="KW-0949">S-adenosyl-L-methionine</keyword>
<dbReference type="Pfam" id="PF08241">
    <property type="entry name" value="Methyltransf_11"/>
    <property type="match status" value="1"/>
</dbReference>
<feature type="region of interest" description="SAM motif III" evidence="6">
    <location>
        <begin position="206"/>
        <end position="215"/>
    </location>
</feature>
<gene>
    <name evidence="8" type="ORF">OSTQU699_LOCUS4106</name>
</gene>
<name>A0A8S1J5H0_9CHLO</name>
<sequence length="332" mass="36131">MLPSAGERQAPGVALVPGGREVRMVGRIRPGGRQARGGRGERARGTVAAAPERVALNGRIAEFYDESSGLWEDVWGEHMHHGIYREASPPKSHTAAQVEMIDEVLKWADVKNVNRMVDVGCGIGGSSRHIIRKYGCTSTGITLSAVQAARANEITAAAGLGDRGKFIVADALDQPFEDNSFDLVWSMESGEHMPDKRKFVSELLRVCAPGGKIIIVTWCHRVLATEEKELTPPEKLLLGAVSSVYALPDWVSAEEYKKEFAALGIQDVRVEDWTADVAPFWTAVLQSALTVKGLRALMSVGPTTWMGALAIPIMRLGYQTGLIKFNLITVQK</sequence>
<dbReference type="InterPro" id="IPR050447">
    <property type="entry name" value="Erg6_SMT_methyltransf"/>
</dbReference>
<dbReference type="GO" id="GO:0032259">
    <property type="term" value="P:methylation"/>
    <property type="evidence" value="ECO:0007669"/>
    <property type="project" value="UniProtKB-UniRule"/>
</dbReference>
<dbReference type="Proteomes" id="UP000708148">
    <property type="component" value="Unassembled WGS sequence"/>
</dbReference>
<evidence type="ECO:0000256" key="5">
    <source>
        <dbReference type="ARBA" id="ARBA00022691"/>
    </source>
</evidence>